<comment type="caution">
    <text evidence="1">The sequence shown here is derived from an EMBL/GenBank/DDBJ whole genome shotgun (WGS) entry which is preliminary data.</text>
</comment>
<accession>A0ACC5R6T7</accession>
<sequence length="308" mass="32613">MRSTGYVIQQMVNASLVGALYSLLAVAYALLHGITNRIVLSFGDIATFGAFSTIYMMLLMLASNWQVGLAIGMVFVIAVVSTAAFSAMLQKHVFSPLVRSPTQAIMIASIGVSIALQEGLRVKSSGREQWLSPIFASSVVNVDFDGFTLHVTGMQLLILAIAATLLSGLTLVLTRSQAGRLWRACSQNIALAQLCGIDTSRVLTWTGATAGAFAAVSGWIIAVGYGGVSFYMGLVLGLKALFATIIGGFGTIGGAIVGGFLLAAIETLWSAYFPIVYRDVAVFSIVILIFIIKPDGLLSVDLRRDSEV</sequence>
<proteinExistence type="predicted"/>
<evidence type="ECO:0000313" key="2">
    <source>
        <dbReference type="Proteomes" id="UP000616151"/>
    </source>
</evidence>
<keyword evidence="2" id="KW-1185">Reference proteome</keyword>
<dbReference type="EMBL" id="JAENHL010000007">
    <property type="protein sequence ID" value="MBK1868330.1"/>
    <property type="molecule type" value="Genomic_DNA"/>
</dbReference>
<protein>
    <submittedName>
        <fullName evidence="1">Branched-chain amino acid ABC transporter permease</fullName>
    </submittedName>
</protein>
<reference evidence="1" key="1">
    <citation type="submission" date="2021-01" db="EMBL/GenBank/DDBJ databases">
        <authorList>
            <person name="Sun Q."/>
        </authorList>
    </citation>
    <scope>NUCLEOTIDE SEQUENCE</scope>
    <source>
        <strain evidence="1">YIM B02566</strain>
    </source>
</reference>
<name>A0ACC5R6T7_9HYPH</name>
<evidence type="ECO:0000313" key="1">
    <source>
        <dbReference type="EMBL" id="MBK1868330.1"/>
    </source>
</evidence>
<dbReference type="Proteomes" id="UP000616151">
    <property type="component" value="Unassembled WGS sequence"/>
</dbReference>
<organism evidence="1 2">
    <name type="scientific">Taklimakanibacter albus</name>
    <dbReference type="NCBI Taxonomy" id="2800327"/>
    <lineage>
        <taxon>Bacteria</taxon>
        <taxon>Pseudomonadati</taxon>
        <taxon>Pseudomonadota</taxon>
        <taxon>Alphaproteobacteria</taxon>
        <taxon>Hyphomicrobiales</taxon>
        <taxon>Aestuariivirgaceae</taxon>
        <taxon>Taklimakanibacter</taxon>
    </lineage>
</organism>
<gene>
    <name evidence="1" type="ORF">JHL16_18400</name>
</gene>